<dbReference type="Gene3D" id="3.30.160.60">
    <property type="entry name" value="Classic Zinc Finger"/>
    <property type="match status" value="1"/>
</dbReference>
<evidence type="ECO:0008006" key="3">
    <source>
        <dbReference type="Google" id="ProtNLM"/>
    </source>
</evidence>
<dbReference type="InterPro" id="IPR036236">
    <property type="entry name" value="Znf_C2H2_sf"/>
</dbReference>
<name>A0A6A6F2K4_9PEZI</name>
<reference evidence="1" key="1">
    <citation type="journal article" date="2020" name="Stud. Mycol.">
        <title>101 Dothideomycetes genomes: a test case for predicting lifestyles and emergence of pathogens.</title>
        <authorList>
            <person name="Haridas S."/>
            <person name="Albert R."/>
            <person name="Binder M."/>
            <person name="Bloem J."/>
            <person name="Labutti K."/>
            <person name="Salamov A."/>
            <person name="Andreopoulos B."/>
            <person name="Baker S."/>
            <person name="Barry K."/>
            <person name="Bills G."/>
            <person name="Bluhm B."/>
            <person name="Cannon C."/>
            <person name="Castanera R."/>
            <person name="Culley D."/>
            <person name="Daum C."/>
            <person name="Ezra D."/>
            <person name="Gonzalez J."/>
            <person name="Henrissat B."/>
            <person name="Kuo A."/>
            <person name="Liang C."/>
            <person name="Lipzen A."/>
            <person name="Lutzoni F."/>
            <person name="Magnuson J."/>
            <person name="Mondo S."/>
            <person name="Nolan M."/>
            <person name="Ohm R."/>
            <person name="Pangilinan J."/>
            <person name="Park H.-J."/>
            <person name="Ramirez L."/>
            <person name="Alfaro M."/>
            <person name="Sun H."/>
            <person name="Tritt A."/>
            <person name="Yoshinaga Y."/>
            <person name="Zwiers L.-H."/>
            <person name="Turgeon B."/>
            <person name="Goodwin S."/>
            <person name="Spatafora J."/>
            <person name="Crous P."/>
            <person name="Grigoriev I."/>
        </authorList>
    </citation>
    <scope>NUCLEOTIDE SEQUENCE</scope>
    <source>
        <strain evidence="1">SCOH1-5</strain>
    </source>
</reference>
<feature type="non-terminal residue" evidence="1">
    <location>
        <position position="61"/>
    </location>
</feature>
<dbReference type="Proteomes" id="UP000799539">
    <property type="component" value="Unassembled WGS sequence"/>
</dbReference>
<proteinExistence type="predicted"/>
<protein>
    <recommendedName>
        <fullName evidence="3">C2H2-type domain-containing protein</fullName>
    </recommendedName>
</protein>
<dbReference type="OrthoDB" id="4748970at2759"/>
<gene>
    <name evidence="1" type="ORF">CERZMDRAFT_6132</name>
</gene>
<accession>A0A6A6F2K4</accession>
<evidence type="ECO:0000313" key="1">
    <source>
        <dbReference type="EMBL" id="KAF2207683.1"/>
    </source>
</evidence>
<dbReference type="EMBL" id="ML992701">
    <property type="protein sequence ID" value="KAF2207683.1"/>
    <property type="molecule type" value="Genomic_DNA"/>
</dbReference>
<evidence type="ECO:0000313" key="2">
    <source>
        <dbReference type="Proteomes" id="UP000799539"/>
    </source>
</evidence>
<feature type="non-terminal residue" evidence="1">
    <location>
        <position position="1"/>
    </location>
</feature>
<sequence length="61" mass="7249">LRSHMRIHQPKDHFCHHPGCTYETTSNKDLERHAVIHSPEPKFSCQFCGQPGKRKDNMRRH</sequence>
<dbReference type="SUPFAM" id="SSF57667">
    <property type="entry name" value="beta-beta-alpha zinc fingers"/>
    <property type="match status" value="1"/>
</dbReference>
<keyword evidence="2" id="KW-1185">Reference proteome</keyword>
<organism evidence="1 2">
    <name type="scientific">Cercospora zeae-maydis SCOH1-5</name>
    <dbReference type="NCBI Taxonomy" id="717836"/>
    <lineage>
        <taxon>Eukaryota</taxon>
        <taxon>Fungi</taxon>
        <taxon>Dikarya</taxon>
        <taxon>Ascomycota</taxon>
        <taxon>Pezizomycotina</taxon>
        <taxon>Dothideomycetes</taxon>
        <taxon>Dothideomycetidae</taxon>
        <taxon>Mycosphaerellales</taxon>
        <taxon>Mycosphaerellaceae</taxon>
        <taxon>Cercospora</taxon>
    </lineage>
</organism>
<dbReference type="AlphaFoldDB" id="A0A6A6F2K4"/>